<dbReference type="KEGG" id="tva:4761334"/>
<dbReference type="Proteomes" id="UP000001542">
    <property type="component" value="Unassembled WGS sequence"/>
</dbReference>
<dbReference type="AlphaFoldDB" id="A2EV39"/>
<gene>
    <name evidence="1" type="ORF">TVAG_450620</name>
</gene>
<keyword evidence="2" id="KW-1185">Reference proteome</keyword>
<dbReference type="InParanoid" id="A2EV39"/>
<dbReference type="RefSeq" id="XP_001315712.1">
    <property type="nucleotide sequence ID" value="XM_001315677.1"/>
</dbReference>
<dbReference type="VEuPathDB" id="TrichDB:TVAG_450620"/>
<protein>
    <submittedName>
        <fullName evidence="1">Uncharacterized protein</fullName>
    </submittedName>
</protein>
<proteinExistence type="predicted"/>
<dbReference type="EMBL" id="DS113503">
    <property type="protein sequence ID" value="EAY03489.1"/>
    <property type="molecule type" value="Genomic_DNA"/>
</dbReference>
<dbReference type="VEuPathDB" id="TrichDB:TVAGG3_0946290"/>
<evidence type="ECO:0000313" key="1">
    <source>
        <dbReference type="EMBL" id="EAY03489.1"/>
    </source>
</evidence>
<reference evidence="1" key="2">
    <citation type="journal article" date="2007" name="Science">
        <title>Draft genome sequence of the sexually transmitted pathogen Trichomonas vaginalis.</title>
        <authorList>
            <person name="Carlton J.M."/>
            <person name="Hirt R.P."/>
            <person name="Silva J.C."/>
            <person name="Delcher A.L."/>
            <person name="Schatz M."/>
            <person name="Zhao Q."/>
            <person name="Wortman J.R."/>
            <person name="Bidwell S.L."/>
            <person name="Alsmark U.C.M."/>
            <person name="Besteiro S."/>
            <person name="Sicheritz-Ponten T."/>
            <person name="Noel C.J."/>
            <person name="Dacks J.B."/>
            <person name="Foster P.G."/>
            <person name="Simillion C."/>
            <person name="Van de Peer Y."/>
            <person name="Miranda-Saavedra D."/>
            <person name="Barton G.J."/>
            <person name="Westrop G.D."/>
            <person name="Mueller S."/>
            <person name="Dessi D."/>
            <person name="Fiori P.L."/>
            <person name="Ren Q."/>
            <person name="Paulsen I."/>
            <person name="Zhang H."/>
            <person name="Bastida-Corcuera F.D."/>
            <person name="Simoes-Barbosa A."/>
            <person name="Brown M.T."/>
            <person name="Hayes R.D."/>
            <person name="Mukherjee M."/>
            <person name="Okumura C.Y."/>
            <person name="Schneider R."/>
            <person name="Smith A.J."/>
            <person name="Vanacova S."/>
            <person name="Villalvazo M."/>
            <person name="Haas B.J."/>
            <person name="Pertea M."/>
            <person name="Feldblyum T.V."/>
            <person name="Utterback T.R."/>
            <person name="Shu C.L."/>
            <person name="Osoegawa K."/>
            <person name="de Jong P.J."/>
            <person name="Hrdy I."/>
            <person name="Horvathova L."/>
            <person name="Zubacova Z."/>
            <person name="Dolezal P."/>
            <person name="Malik S.B."/>
            <person name="Logsdon J.M. Jr."/>
            <person name="Henze K."/>
            <person name="Gupta A."/>
            <person name="Wang C.C."/>
            <person name="Dunne R.L."/>
            <person name="Upcroft J.A."/>
            <person name="Upcroft P."/>
            <person name="White O."/>
            <person name="Salzberg S.L."/>
            <person name="Tang P."/>
            <person name="Chiu C.-H."/>
            <person name="Lee Y.-S."/>
            <person name="Embley T.M."/>
            <person name="Coombs G.H."/>
            <person name="Mottram J.C."/>
            <person name="Tachezy J."/>
            <person name="Fraser-Liggett C.M."/>
            <person name="Johnson P.J."/>
        </authorList>
    </citation>
    <scope>NUCLEOTIDE SEQUENCE [LARGE SCALE GENOMIC DNA]</scope>
    <source>
        <strain evidence="1">G3</strain>
    </source>
</reference>
<name>A2EV39_TRIV3</name>
<reference evidence="1" key="1">
    <citation type="submission" date="2006-10" db="EMBL/GenBank/DDBJ databases">
        <authorList>
            <person name="Amadeo P."/>
            <person name="Zhao Q."/>
            <person name="Wortman J."/>
            <person name="Fraser-Liggett C."/>
            <person name="Carlton J."/>
        </authorList>
    </citation>
    <scope>NUCLEOTIDE SEQUENCE</scope>
    <source>
        <strain evidence="1">G3</strain>
    </source>
</reference>
<evidence type="ECO:0000313" key="2">
    <source>
        <dbReference type="Proteomes" id="UP000001542"/>
    </source>
</evidence>
<sequence>MKNFTYNFAVNPINDYNHITIIAADSYQITQTVFSYRVKQPNTQLFKKYYGSINDRQIFVKPNDYFNFSGIITNCYPGTKFNIILKKENITEDEYIPDYPPEYPPDYPPDYPPEFEPIGQRHLQEIQTLKDEYESHQSFGYVYS</sequence>
<organism evidence="1 2">
    <name type="scientific">Trichomonas vaginalis (strain ATCC PRA-98 / G3)</name>
    <dbReference type="NCBI Taxonomy" id="412133"/>
    <lineage>
        <taxon>Eukaryota</taxon>
        <taxon>Metamonada</taxon>
        <taxon>Parabasalia</taxon>
        <taxon>Trichomonadida</taxon>
        <taxon>Trichomonadidae</taxon>
        <taxon>Trichomonas</taxon>
    </lineage>
</organism>
<accession>A2EV39</accession>
<dbReference type="SMR" id="A2EV39"/>